<evidence type="ECO:0000256" key="1">
    <source>
        <dbReference type="SAM" id="MobiDB-lite"/>
    </source>
</evidence>
<comment type="caution">
    <text evidence="2">The sequence shown here is derived from an EMBL/GenBank/DDBJ whole genome shotgun (WGS) entry which is preliminary data.</text>
</comment>
<sequence>MHRTTTTATLLVTVAVSALSGCVTVQRPPVPAGPVPAAPSQPSAPRPDGQSEPQIVQAPAREALEMMGPSKSAGPRKPERHGPTADAQTPADPHPAPRSHPHPHPHPRKPHPQPRHQSQPNIEIPDVTKSVPKSQSDVCALGKKYGGWKADSPESVICKQAHGR</sequence>
<feature type="compositionally biased region" description="Pro residues" evidence="1">
    <location>
        <begin position="29"/>
        <end position="45"/>
    </location>
</feature>
<reference evidence="2" key="1">
    <citation type="submission" date="2022-03" db="EMBL/GenBank/DDBJ databases">
        <title>Streptomyces 7R015 and 7R016 isolated from Barleria lupulina in Thailand.</title>
        <authorList>
            <person name="Kanchanasin P."/>
            <person name="Phongsopitanun W."/>
            <person name="Tanasupawat S."/>
        </authorList>
    </citation>
    <scope>NUCLEOTIDE SEQUENCE</scope>
    <source>
        <strain evidence="2">7R015</strain>
    </source>
</reference>
<dbReference type="Proteomes" id="UP001165269">
    <property type="component" value="Unassembled WGS sequence"/>
</dbReference>
<proteinExistence type="predicted"/>
<feature type="compositionally biased region" description="Basic residues" evidence="1">
    <location>
        <begin position="97"/>
        <end position="114"/>
    </location>
</feature>
<evidence type="ECO:0000313" key="3">
    <source>
        <dbReference type="Proteomes" id="UP001165269"/>
    </source>
</evidence>
<keyword evidence="3" id="KW-1185">Reference proteome</keyword>
<organism evidence="2 3">
    <name type="scientific">Streptomyces cylindrosporus</name>
    <dbReference type="NCBI Taxonomy" id="2927583"/>
    <lineage>
        <taxon>Bacteria</taxon>
        <taxon>Bacillati</taxon>
        <taxon>Actinomycetota</taxon>
        <taxon>Actinomycetes</taxon>
        <taxon>Kitasatosporales</taxon>
        <taxon>Streptomycetaceae</taxon>
        <taxon>Streptomyces</taxon>
    </lineage>
</organism>
<evidence type="ECO:0008006" key="4">
    <source>
        <dbReference type="Google" id="ProtNLM"/>
    </source>
</evidence>
<dbReference type="EMBL" id="JALDAY010000021">
    <property type="protein sequence ID" value="MCI3278773.1"/>
    <property type="molecule type" value="Genomic_DNA"/>
</dbReference>
<evidence type="ECO:0000313" key="2">
    <source>
        <dbReference type="EMBL" id="MCI3278773.1"/>
    </source>
</evidence>
<name>A0ABS9YNC7_9ACTN</name>
<feature type="region of interest" description="Disordered" evidence="1">
    <location>
        <begin position="29"/>
        <end position="164"/>
    </location>
</feature>
<dbReference type="RefSeq" id="WP_242777743.1">
    <property type="nucleotide sequence ID" value="NZ_JALDAY010000021.1"/>
</dbReference>
<gene>
    <name evidence="2" type="ORF">MQP27_47700</name>
</gene>
<accession>A0ABS9YNC7</accession>
<protein>
    <recommendedName>
        <fullName evidence="4">Lipoprotein</fullName>
    </recommendedName>
</protein>
<dbReference type="PROSITE" id="PS51257">
    <property type="entry name" value="PROKAR_LIPOPROTEIN"/>
    <property type="match status" value="1"/>
</dbReference>